<name>A0A396AL87_9FIRM</name>
<evidence type="ECO:0000256" key="4">
    <source>
        <dbReference type="ARBA" id="ARBA00022679"/>
    </source>
</evidence>
<organism evidence="12 13">
    <name type="scientific">Roseburia inulinivorans</name>
    <dbReference type="NCBI Taxonomy" id="360807"/>
    <lineage>
        <taxon>Bacteria</taxon>
        <taxon>Bacillati</taxon>
        <taxon>Bacillota</taxon>
        <taxon>Clostridia</taxon>
        <taxon>Lachnospirales</taxon>
        <taxon>Lachnospiraceae</taxon>
        <taxon>Roseburia</taxon>
    </lineage>
</organism>
<evidence type="ECO:0000256" key="1">
    <source>
        <dbReference type="ARBA" id="ARBA00000553"/>
    </source>
</evidence>
<dbReference type="GO" id="GO:0016787">
    <property type="term" value="F:hydrolase activity"/>
    <property type="evidence" value="ECO:0007669"/>
    <property type="project" value="UniProtKB-KW"/>
</dbReference>
<accession>A0A396AL87</accession>
<evidence type="ECO:0000256" key="10">
    <source>
        <dbReference type="ARBA" id="ARBA00049893"/>
    </source>
</evidence>
<reference evidence="12 13" key="1">
    <citation type="submission" date="2018-08" db="EMBL/GenBank/DDBJ databases">
        <title>A genome reference for cultivated species of the human gut microbiota.</title>
        <authorList>
            <person name="Zou Y."/>
            <person name="Xue W."/>
            <person name="Luo G."/>
        </authorList>
    </citation>
    <scope>NUCLEOTIDE SEQUENCE [LARGE SCALE GENOMIC DNA]</scope>
    <source>
        <strain evidence="12 13">AM32-8LB</strain>
    </source>
</reference>
<comment type="catalytic activity">
    <reaction evidence="1">
        <text>inosine + phosphate = alpha-D-ribose 1-phosphate + hypoxanthine</text>
        <dbReference type="Rhea" id="RHEA:27646"/>
        <dbReference type="ChEBI" id="CHEBI:17368"/>
        <dbReference type="ChEBI" id="CHEBI:17596"/>
        <dbReference type="ChEBI" id="CHEBI:43474"/>
        <dbReference type="ChEBI" id="CHEBI:57720"/>
        <dbReference type="EC" id="2.4.2.1"/>
    </reaction>
    <physiologicalReaction direction="left-to-right" evidence="1">
        <dbReference type="Rhea" id="RHEA:27647"/>
    </physiologicalReaction>
</comment>
<dbReference type="Proteomes" id="UP000266391">
    <property type="component" value="Unassembled WGS sequence"/>
</dbReference>
<proteinExistence type="inferred from homology"/>
<dbReference type="CDD" id="cd16833">
    <property type="entry name" value="YfiH"/>
    <property type="match status" value="1"/>
</dbReference>
<comment type="catalytic activity">
    <reaction evidence="10">
        <text>S-methyl-5'-thioadenosine + phosphate = 5-(methylsulfanyl)-alpha-D-ribose 1-phosphate + adenine</text>
        <dbReference type="Rhea" id="RHEA:11852"/>
        <dbReference type="ChEBI" id="CHEBI:16708"/>
        <dbReference type="ChEBI" id="CHEBI:17509"/>
        <dbReference type="ChEBI" id="CHEBI:43474"/>
        <dbReference type="ChEBI" id="CHEBI:58533"/>
        <dbReference type="EC" id="2.4.2.28"/>
    </reaction>
    <physiologicalReaction direction="left-to-right" evidence="10">
        <dbReference type="Rhea" id="RHEA:11853"/>
    </physiologicalReaction>
</comment>
<dbReference type="AlphaFoldDB" id="A0A396AL87"/>
<evidence type="ECO:0000256" key="5">
    <source>
        <dbReference type="ARBA" id="ARBA00022723"/>
    </source>
</evidence>
<comment type="similarity">
    <text evidence="3 11">Belongs to the purine nucleoside phosphorylase YfiH/LACC1 family.</text>
</comment>
<protein>
    <recommendedName>
        <fullName evidence="11">Purine nucleoside phosphorylase</fullName>
    </recommendedName>
</protein>
<keyword evidence="4" id="KW-0808">Transferase</keyword>
<dbReference type="InterPro" id="IPR011324">
    <property type="entry name" value="Cytotoxic_necrot_fac-like_cat"/>
</dbReference>
<evidence type="ECO:0000256" key="8">
    <source>
        <dbReference type="ARBA" id="ARBA00047989"/>
    </source>
</evidence>
<sequence length="309" mass="34540">MKECIFMAAFSQDKIRRVVSDMEHKSWKRKNNTGVPEEVIHHLGAGVEVPLLHFPLLEKTGIVKEGFTTRLGGVSEGIFSTMNLSFTRGDEEEAVRENYRRLASALDVDYDKFVFTDQTHTTNVRKVTAEDAGNGLTREREFHDTDGLITDVPGLVLSTFYADCVPLYFVDPVHCAIGLSHSGWRGTVNRMGKATIEAMRREYGSRPEELRCAIGPSICQDCYEVSGDVAVEFERAFAGHENEILLAKENGKYQLDLWKANEIVLLDAGVLPEHIEITDICTCCNPDLLFSHRASHGKRGNLGAFLCLK</sequence>
<keyword evidence="5" id="KW-0479">Metal-binding</keyword>
<evidence type="ECO:0000256" key="11">
    <source>
        <dbReference type="RuleBase" id="RU361274"/>
    </source>
</evidence>
<gene>
    <name evidence="12" type="primary">pgeF</name>
    <name evidence="12" type="ORF">DW813_04255</name>
</gene>
<dbReference type="Gene3D" id="3.60.140.10">
    <property type="entry name" value="CNF1/YfiH-like putative cysteine hydrolases"/>
    <property type="match status" value="1"/>
</dbReference>
<comment type="function">
    <text evidence="2">Purine nucleoside enzyme that catalyzes the phosphorolysis of adenosine and inosine nucleosides, yielding D-ribose 1-phosphate and the respective free bases, adenine and hypoxanthine. Also catalyzes the phosphorolysis of S-methyl-5'-thioadenosine into adenine and S-methyl-5-thio-alpha-D-ribose 1-phosphate. Also has adenosine deaminase activity.</text>
</comment>
<evidence type="ECO:0000256" key="2">
    <source>
        <dbReference type="ARBA" id="ARBA00003215"/>
    </source>
</evidence>
<dbReference type="EMBL" id="QSIQ01000004">
    <property type="protein sequence ID" value="RHD05106.1"/>
    <property type="molecule type" value="Genomic_DNA"/>
</dbReference>
<dbReference type="InterPro" id="IPR003730">
    <property type="entry name" value="Cu_polyphenol_OxRdtase"/>
</dbReference>
<keyword evidence="7" id="KW-0862">Zinc</keyword>
<comment type="catalytic activity">
    <reaction evidence="9">
        <text>adenosine + phosphate = alpha-D-ribose 1-phosphate + adenine</text>
        <dbReference type="Rhea" id="RHEA:27642"/>
        <dbReference type="ChEBI" id="CHEBI:16335"/>
        <dbReference type="ChEBI" id="CHEBI:16708"/>
        <dbReference type="ChEBI" id="CHEBI:43474"/>
        <dbReference type="ChEBI" id="CHEBI:57720"/>
        <dbReference type="EC" id="2.4.2.1"/>
    </reaction>
    <physiologicalReaction direction="left-to-right" evidence="9">
        <dbReference type="Rhea" id="RHEA:27643"/>
    </physiologicalReaction>
</comment>
<dbReference type="PANTHER" id="PTHR30616">
    <property type="entry name" value="UNCHARACTERIZED PROTEIN YFIH"/>
    <property type="match status" value="1"/>
</dbReference>
<dbReference type="SUPFAM" id="SSF64438">
    <property type="entry name" value="CNF1/YfiH-like putative cysteine hydrolases"/>
    <property type="match status" value="1"/>
</dbReference>
<dbReference type="InterPro" id="IPR038371">
    <property type="entry name" value="Cu_polyphenol_OxRdtase_sf"/>
</dbReference>
<evidence type="ECO:0000256" key="7">
    <source>
        <dbReference type="ARBA" id="ARBA00022833"/>
    </source>
</evidence>
<evidence type="ECO:0000313" key="12">
    <source>
        <dbReference type="EMBL" id="RHD05106.1"/>
    </source>
</evidence>
<evidence type="ECO:0000256" key="6">
    <source>
        <dbReference type="ARBA" id="ARBA00022801"/>
    </source>
</evidence>
<keyword evidence="6" id="KW-0378">Hydrolase</keyword>
<dbReference type="GO" id="GO:0017061">
    <property type="term" value="F:S-methyl-5-thioadenosine phosphorylase activity"/>
    <property type="evidence" value="ECO:0007669"/>
    <property type="project" value="UniProtKB-EC"/>
</dbReference>
<dbReference type="NCBIfam" id="TIGR00726">
    <property type="entry name" value="peptidoglycan editing factor PgeF"/>
    <property type="match status" value="1"/>
</dbReference>
<comment type="catalytic activity">
    <reaction evidence="8">
        <text>adenosine + H2O + H(+) = inosine + NH4(+)</text>
        <dbReference type="Rhea" id="RHEA:24408"/>
        <dbReference type="ChEBI" id="CHEBI:15377"/>
        <dbReference type="ChEBI" id="CHEBI:15378"/>
        <dbReference type="ChEBI" id="CHEBI:16335"/>
        <dbReference type="ChEBI" id="CHEBI:17596"/>
        <dbReference type="ChEBI" id="CHEBI:28938"/>
        <dbReference type="EC" id="3.5.4.4"/>
    </reaction>
    <physiologicalReaction direction="left-to-right" evidence="8">
        <dbReference type="Rhea" id="RHEA:24409"/>
    </physiologicalReaction>
</comment>
<dbReference type="Pfam" id="PF02578">
    <property type="entry name" value="Cu-oxidase_4"/>
    <property type="match status" value="1"/>
</dbReference>
<evidence type="ECO:0000256" key="9">
    <source>
        <dbReference type="ARBA" id="ARBA00048968"/>
    </source>
</evidence>
<dbReference type="GO" id="GO:0005507">
    <property type="term" value="F:copper ion binding"/>
    <property type="evidence" value="ECO:0007669"/>
    <property type="project" value="TreeGrafter"/>
</dbReference>
<comment type="caution">
    <text evidence="12">The sequence shown here is derived from an EMBL/GenBank/DDBJ whole genome shotgun (WGS) entry which is preliminary data.</text>
</comment>
<dbReference type="PANTHER" id="PTHR30616:SF2">
    <property type="entry name" value="PURINE NUCLEOSIDE PHOSPHORYLASE LACC1"/>
    <property type="match status" value="1"/>
</dbReference>
<evidence type="ECO:0000313" key="13">
    <source>
        <dbReference type="Proteomes" id="UP000266391"/>
    </source>
</evidence>
<evidence type="ECO:0000256" key="3">
    <source>
        <dbReference type="ARBA" id="ARBA00007353"/>
    </source>
</evidence>